<dbReference type="PANTHER" id="PTHR10067">
    <property type="entry name" value="PHOSPHATIDYLSERINE DECARBOXYLASE"/>
    <property type="match status" value="1"/>
</dbReference>
<keyword evidence="11" id="KW-0670">Pyruvate</keyword>
<dbReference type="EMBL" id="JBHTBX010000010">
    <property type="protein sequence ID" value="MFC7435750.1"/>
    <property type="molecule type" value="Genomic_DNA"/>
</dbReference>
<evidence type="ECO:0000256" key="12">
    <source>
        <dbReference type="ARBA" id="ARBA00024326"/>
    </source>
</evidence>
<evidence type="ECO:0000256" key="2">
    <source>
        <dbReference type="ARBA" id="ARBA00005189"/>
    </source>
</evidence>
<evidence type="ECO:0000256" key="10">
    <source>
        <dbReference type="ARBA" id="ARBA00023264"/>
    </source>
</evidence>
<comment type="caution">
    <text evidence="13">The sequence shown here is derived from an EMBL/GenBank/DDBJ whole genome shotgun (WGS) entry which is preliminary data.</text>
</comment>
<organism evidence="13 14">
    <name type="scientific">Hydrogenophaga bisanensis</name>
    <dbReference type="NCBI Taxonomy" id="439611"/>
    <lineage>
        <taxon>Bacteria</taxon>
        <taxon>Pseudomonadati</taxon>
        <taxon>Pseudomonadota</taxon>
        <taxon>Betaproteobacteria</taxon>
        <taxon>Burkholderiales</taxon>
        <taxon>Comamonadaceae</taxon>
        <taxon>Hydrogenophaga</taxon>
    </lineage>
</organism>
<keyword evidence="9 13" id="KW-0456">Lyase</keyword>
<dbReference type="NCBIfam" id="TIGR00163">
    <property type="entry name" value="PS_decarb"/>
    <property type="match status" value="1"/>
</dbReference>
<proteinExistence type="predicted"/>
<reference evidence="14" key="1">
    <citation type="journal article" date="2019" name="Int. J. Syst. Evol. Microbiol.">
        <title>The Global Catalogue of Microorganisms (GCM) 10K type strain sequencing project: providing services to taxonomists for standard genome sequencing and annotation.</title>
        <authorList>
            <consortium name="The Broad Institute Genomics Platform"/>
            <consortium name="The Broad Institute Genome Sequencing Center for Infectious Disease"/>
            <person name="Wu L."/>
            <person name="Ma J."/>
        </authorList>
    </citation>
    <scope>NUCLEOTIDE SEQUENCE [LARGE SCALE GENOMIC DNA]</scope>
    <source>
        <strain evidence="14">CCUG 54518</strain>
    </source>
</reference>
<name>A0ABW2RCG0_9BURK</name>
<evidence type="ECO:0000256" key="6">
    <source>
        <dbReference type="ARBA" id="ARBA00023098"/>
    </source>
</evidence>
<protein>
    <recommendedName>
        <fullName evidence="3">phosphatidylserine decarboxylase</fullName>
        <ecNumber evidence="3">4.1.1.65</ecNumber>
    </recommendedName>
</protein>
<keyword evidence="5" id="KW-0210">Decarboxylase</keyword>
<dbReference type="InterPro" id="IPR003817">
    <property type="entry name" value="PS_Dcarbxylase"/>
</dbReference>
<dbReference type="InterPro" id="IPR033177">
    <property type="entry name" value="PSD-B"/>
</dbReference>
<keyword evidence="14" id="KW-1185">Reference proteome</keyword>
<evidence type="ECO:0000256" key="5">
    <source>
        <dbReference type="ARBA" id="ARBA00022793"/>
    </source>
</evidence>
<dbReference type="RefSeq" id="WP_382258908.1">
    <property type="nucleotide sequence ID" value="NZ_JBHTBX010000010.1"/>
</dbReference>
<evidence type="ECO:0000313" key="14">
    <source>
        <dbReference type="Proteomes" id="UP001596495"/>
    </source>
</evidence>
<dbReference type="GO" id="GO:0004609">
    <property type="term" value="F:phosphatidylserine decarboxylase activity"/>
    <property type="evidence" value="ECO:0007669"/>
    <property type="project" value="UniProtKB-EC"/>
</dbReference>
<evidence type="ECO:0000256" key="4">
    <source>
        <dbReference type="ARBA" id="ARBA00022516"/>
    </source>
</evidence>
<evidence type="ECO:0000256" key="9">
    <source>
        <dbReference type="ARBA" id="ARBA00023239"/>
    </source>
</evidence>
<evidence type="ECO:0000313" key="13">
    <source>
        <dbReference type="EMBL" id="MFC7435750.1"/>
    </source>
</evidence>
<evidence type="ECO:0000256" key="8">
    <source>
        <dbReference type="ARBA" id="ARBA00023209"/>
    </source>
</evidence>
<keyword evidence="4" id="KW-0444">Lipid biosynthesis</keyword>
<accession>A0ABW2RCG0</accession>
<dbReference type="EC" id="4.1.1.65" evidence="3"/>
<dbReference type="Pfam" id="PF02666">
    <property type="entry name" value="PS_Dcarbxylase"/>
    <property type="match status" value="1"/>
</dbReference>
<keyword evidence="6" id="KW-0443">Lipid metabolism</keyword>
<dbReference type="PANTHER" id="PTHR10067:SF6">
    <property type="entry name" value="PHOSPHATIDYLSERINE DECARBOXYLASE PROENZYME, MITOCHONDRIAL"/>
    <property type="match status" value="1"/>
</dbReference>
<comment type="pathway">
    <text evidence="2">Lipid metabolism.</text>
</comment>
<keyword evidence="8" id="KW-0594">Phospholipid biosynthesis</keyword>
<comment type="pathway">
    <text evidence="12">Phospholipid metabolism; phosphatidylethanolamine biosynthesis.</text>
</comment>
<evidence type="ECO:0000256" key="3">
    <source>
        <dbReference type="ARBA" id="ARBA00012243"/>
    </source>
</evidence>
<gene>
    <name evidence="13" type="primary">asd</name>
    <name evidence="13" type="ORF">ACFQNJ_14640</name>
</gene>
<evidence type="ECO:0000256" key="7">
    <source>
        <dbReference type="ARBA" id="ARBA00023145"/>
    </source>
</evidence>
<keyword evidence="10" id="KW-1208">Phospholipid metabolism</keyword>
<evidence type="ECO:0000256" key="1">
    <source>
        <dbReference type="ARBA" id="ARBA00001928"/>
    </source>
</evidence>
<sequence length="296" mass="34099">MKLQQLRDRLLLQEDLNFLLTNRIPRILLTHVMGWYSRIRSPWLTRLSIRVWRLFTELDLDEARQQHFESLRDCFIRELKPGARPIDQTPEILASPCDAIVGAHGRLQDTLALQAKGMPYRLEELLGDPALAREHADFRYITLRLTSSMYHRFHAPHDMDVKRVTYISGDTWNVNPIALRRVQRLFCRNERAVIEARLTDSGDRITLVPVAAVLVASIRLHFADVLLHLRYRGANPIACSAHLSKGQEMGWFEHGSTIILLVPGHFELANHLDEGSTVRMGQPLMTRRTDTPLSQH</sequence>
<keyword evidence="7" id="KW-0865">Zymogen</keyword>
<comment type="cofactor">
    <cofactor evidence="1">
        <name>pyruvate</name>
        <dbReference type="ChEBI" id="CHEBI:15361"/>
    </cofactor>
</comment>
<evidence type="ECO:0000256" key="11">
    <source>
        <dbReference type="ARBA" id="ARBA00023317"/>
    </source>
</evidence>
<dbReference type="Proteomes" id="UP001596495">
    <property type="component" value="Unassembled WGS sequence"/>
</dbReference>